<proteinExistence type="predicted"/>
<dbReference type="AlphaFoldDB" id="A0A8E2FE30"/>
<reference evidence="3 4" key="1">
    <citation type="journal article" date="2016" name="Nat. Commun.">
        <title>Ectomycorrhizal ecology is imprinted in the genome of the dominant symbiotic fungus Cenococcum geophilum.</title>
        <authorList>
            <consortium name="DOE Joint Genome Institute"/>
            <person name="Peter M."/>
            <person name="Kohler A."/>
            <person name="Ohm R.A."/>
            <person name="Kuo A."/>
            <person name="Krutzmann J."/>
            <person name="Morin E."/>
            <person name="Arend M."/>
            <person name="Barry K.W."/>
            <person name="Binder M."/>
            <person name="Choi C."/>
            <person name="Clum A."/>
            <person name="Copeland A."/>
            <person name="Grisel N."/>
            <person name="Haridas S."/>
            <person name="Kipfer T."/>
            <person name="LaButti K."/>
            <person name="Lindquist E."/>
            <person name="Lipzen A."/>
            <person name="Maire R."/>
            <person name="Meier B."/>
            <person name="Mihaltcheva S."/>
            <person name="Molinier V."/>
            <person name="Murat C."/>
            <person name="Poggeler S."/>
            <person name="Quandt C.A."/>
            <person name="Sperisen C."/>
            <person name="Tritt A."/>
            <person name="Tisserant E."/>
            <person name="Crous P.W."/>
            <person name="Henrissat B."/>
            <person name="Nehls U."/>
            <person name="Egli S."/>
            <person name="Spatafora J.W."/>
            <person name="Grigoriev I.V."/>
            <person name="Martin F.M."/>
        </authorList>
    </citation>
    <scope>NUCLEOTIDE SEQUENCE [LARGE SCALE GENOMIC DNA]</scope>
    <source>
        <strain evidence="3 4">CBS 207.34</strain>
    </source>
</reference>
<sequence>MKPSFLIAVIVALVLSAIGVSAADAPDIFDPVFQLVAVDMHNVFRSQHCSPPLTWSHDLAAAAQIEVDKCTQGLTEDRAGANHEGGDPAPDDYMSTTAAVIAQWTSEDQFYNYNNPGYSDQTGHFTQVVWKASTSVGCAWTTCTNGVPFATRLTCFYDPIGNIINPGYFATNVLPTTCKA</sequence>
<dbReference type="SUPFAM" id="SSF55797">
    <property type="entry name" value="PR-1-like"/>
    <property type="match status" value="1"/>
</dbReference>
<keyword evidence="1" id="KW-0732">Signal</keyword>
<organism evidence="3 4">
    <name type="scientific">Glonium stellatum</name>
    <dbReference type="NCBI Taxonomy" id="574774"/>
    <lineage>
        <taxon>Eukaryota</taxon>
        <taxon>Fungi</taxon>
        <taxon>Dikarya</taxon>
        <taxon>Ascomycota</taxon>
        <taxon>Pezizomycotina</taxon>
        <taxon>Dothideomycetes</taxon>
        <taxon>Pleosporomycetidae</taxon>
        <taxon>Gloniales</taxon>
        <taxon>Gloniaceae</taxon>
        <taxon>Glonium</taxon>
    </lineage>
</organism>
<gene>
    <name evidence="3" type="ORF">AOQ84DRAFT_330205</name>
</gene>
<dbReference type="PROSITE" id="PS01009">
    <property type="entry name" value="CRISP_1"/>
    <property type="match status" value="1"/>
</dbReference>
<dbReference type="PANTHER" id="PTHR10334">
    <property type="entry name" value="CYSTEINE-RICH SECRETORY PROTEIN-RELATED"/>
    <property type="match status" value="1"/>
</dbReference>
<dbReference type="InterPro" id="IPR002413">
    <property type="entry name" value="V5_allergen-like"/>
</dbReference>
<dbReference type="InterPro" id="IPR014044">
    <property type="entry name" value="CAP_dom"/>
</dbReference>
<feature type="signal peptide" evidence="1">
    <location>
        <begin position="1"/>
        <end position="22"/>
    </location>
</feature>
<accession>A0A8E2FE30</accession>
<feature type="domain" description="SCP" evidence="2">
    <location>
        <begin position="32"/>
        <end position="165"/>
    </location>
</feature>
<dbReference type="InterPro" id="IPR001283">
    <property type="entry name" value="CRISP-related"/>
</dbReference>
<dbReference type="PRINTS" id="PR00838">
    <property type="entry name" value="V5ALLERGEN"/>
</dbReference>
<dbReference type="OrthoDB" id="337038at2759"/>
<name>A0A8E2FE30_9PEZI</name>
<dbReference type="SMART" id="SM00198">
    <property type="entry name" value="SCP"/>
    <property type="match status" value="1"/>
</dbReference>
<evidence type="ECO:0000259" key="2">
    <source>
        <dbReference type="SMART" id="SM00198"/>
    </source>
</evidence>
<dbReference type="Gene3D" id="3.40.33.10">
    <property type="entry name" value="CAP"/>
    <property type="match status" value="1"/>
</dbReference>
<dbReference type="Pfam" id="PF00188">
    <property type="entry name" value="CAP"/>
    <property type="match status" value="1"/>
</dbReference>
<dbReference type="InterPro" id="IPR035940">
    <property type="entry name" value="CAP_sf"/>
</dbReference>
<dbReference type="Proteomes" id="UP000250140">
    <property type="component" value="Unassembled WGS sequence"/>
</dbReference>
<feature type="chain" id="PRO_5034207696" evidence="1">
    <location>
        <begin position="23"/>
        <end position="180"/>
    </location>
</feature>
<dbReference type="GO" id="GO:0005576">
    <property type="term" value="C:extracellular region"/>
    <property type="evidence" value="ECO:0007669"/>
    <property type="project" value="InterPro"/>
</dbReference>
<protein>
    <submittedName>
        <fullName evidence="3">PR-1-like protein</fullName>
    </submittedName>
</protein>
<evidence type="ECO:0000313" key="4">
    <source>
        <dbReference type="Proteomes" id="UP000250140"/>
    </source>
</evidence>
<evidence type="ECO:0000256" key="1">
    <source>
        <dbReference type="SAM" id="SignalP"/>
    </source>
</evidence>
<dbReference type="EMBL" id="KV748503">
    <property type="protein sequence ID" value="OCL14966.1"/>
    <property type="molecule type" value="Genomic_DNA"/>
</dbReference>
<keyword evidence="4" id="KW-1185">Reference proteome</keyword>
<dbReference type="InterPro" id="IPR018244">
    <property type="entry name" value="Allrgn_V5/Tpx1_CS"/>
</dbReference>
<dbReference type="PRINTS" id="PR00837">
    <property type="entry name" value="V5TPXLIKE"/>
</dbReference>
<evidence type="ECO:0000313" key="3">
    <source>
        <dbReference type="EMBL" id="OCL14966.1"/>
    </source>
</evidence>